<sequence length="50" mass="5551">MCPMDTYVMEDSLSVKSNESVATSEEFDFVGDKPGGQQDSHSGLQERRPK</sequence>
<dbReference type="AlphaFoldDB" id="A0AAV8Y8E3"/>
<evidence type="ECO:0000313" key="2">
    <source>
        <dbReference type="EMBL" id="KAJ8947046.1"/>
    </source>
</evidence>
<keyword evidence="3" id="KW-1185">Reference proteome</keyword>
<evidence type="ECO:0000256" key="1">
    <source>
        <dbReference type="SAM" id="MobiDB-lite"/>
    </source>
</evidence>
<feature type="region of interest" description="Disordered" evidence="1">
    <location>
        <begin position="1"/>
        <end position="50"/>
    </location>
</feature>
<organism evidence="2 3">
    <name type="scientific">Aromia moschata</name>
    <dbReference type="NCBI Taxonomy" id="1265417"/>
    <lineage>
        <taxon>Eukaryota</taxon>
        <taxon>Metazoa</taxon>
        <taxon>Ecdysozoa</taxon>
        <taxon>Arthropoda</taxon>
        <taxon>Hexapoda</taxon>
        <taxon>Insecta</taxon>
        <taxon>Pterygota</taxon>
        <taxon>Neoptera</taxon>
        <taxon>Endopterygota</taxon>
        <taxon>Coleoptera</taxon>
        <taxon>Polyphaga</taxon>
        <taxon>Cucujiformia</taxon>
        <taxon>Chrysomeloidea</taxon>
        <taxon>Cerambycidae</taxon>
        <taxon>Cerambycinae</taxon>
        <taxon>Callichromatini</taxon>
        <taxon>Aromia</taxon>
    </lineage>
</organism>
<feature type="compositionally biased region" description="Polar residues" evidence="1">
    <location>
        <begin position="14"/>
        <end position="23"/>
    </location>
</feature>
<accession>A0AAV8Y8E3</accession>
<protein>
    <submittedName>
        <fullName evidence="2">Uncharacterized protein</fullName>
    </submittedName>
</protein>
<dbReference type="Proteomes" id="UP001162162">
    <property type="component" value="Unassembled WGS sequence"/>
</dbReference>
<evidence type="ECO:0000313" key="3">
    <source>
        <dbReference type="Proteomes" id="UP001162162"/>
    </source>
</evidence>
<gene>
    <name evidence="2" type="ORF">NQ318_019939</name>
</gene>
<name>A0AAV8Y8E3_9CUCU</name>
<dbReference type="EMBL" id="JAPWTK010000170">
    <property type="protein sequence ID" value="KAJ8947046.1"/>
    <property type="molecule type" value="Genomic_DNA"/>
</dbReference>
<proteinExistence type="predicted"/>
<reference evidence="2" key="1">
    <citation type="journal article" date="2023" name="Insect Mol. Biol.">
        <title>Genome sequencing provides insights into the evolution of gene families encoding plant cell wall-degrading enzymes in longhorned beetles.</title>
        <authorList>
            <person name="Shin N.R."/>
            <person name="Okamura Y."/>
            <person name="Kirsch R."/>
            <person name="Pauchet Y."/>
        </authorList>
    </citation>
    <scope>NUCLEOTIDE SEQUENCE</scope>
    <source>
        <strain evidence="2">AMC_N1</strain>
    </source>
</reference>
<comment type="caution">
    <text evidence="2">The sequence shown here is derived from an EMBL/GenBank/DDBJ whole genome shotgun (WGS) entry which is preliminary data.</text>
</comment>